<evidence type="ECO:0000313" key="1">
    <source>
        <dbReference type="EMBL" id="CAF9930047.1"/>
    </source>
</evidence>
<dbReference type="EMBL" id="CAJPDT010000055">
    <property type="protein sequence ID" value="CAF9930047.1"/>
    <property type="molecule type" value="Genomic_DNA"/>
</dbReference>
<evidence type="ECO:0000313" key="2">
    <source>
        <dbReference type="Proteomes" id="UP000664534"/>
    </source>
</evidence>
<gene>
    <name evidence="1" type="ORF">IMSHALPRED_008075</name>
</gene>
<dbReference type="Proteomes" id="UP000664534">
    <property type="component" value="Unassembled WGS sequence"/>
</dbReference>
<protein>
    <recommendedName>
        <fullName evidence="3">BTB domain-containing protein</fullName>
    </recommendedName>
</protein>
<keyword evidence="2" id="KW-1185">Reference proteome</keyword>
<dbReference type="InterPro" id="IPR011333">
    <property type="entry name" value="SKP1/BTB/POZ_sf"/>
</dbReference>
<comment type="caution">
    <text evidence="1">The sequence shown here is derived from an EMBL/GenBank/DDBJ whole genome shotgun (WGS) entry which is preliminary data.</text>
</comment>
<proteinExistence type="predicted"/>
<organism evidence="1 2">
    <name type="scientific">Imshaugia aleurites</name>
    <dbReference type="NCBI Taxonomy" id="172621"/>
    <lineage>
        <taxon>Eukaryota</taxon>
        <taxon>Fungi</taxon>
        <taxon>Dikarya</taxon>
        <taxon>Ascomycota</taxon>
        <taxon>Pezizomycotina</taxon>
        <taxon>Lecanoromycetes</taxon>
        <taxon>OSLEUM clade</taxon>
        <taxon>Lecanoromycetidae</taxon>
        <taxon>Lecanorales</taxon>
        <taxon>Lecanorineae</taxon>
        <taxon>Parmeliaceae</taxon>
        <taxon>Imshaugia</taxon>
    </lineage>
</organism>
<accession>A0A8H3FVX1</accession>
<dbReference type="AlphaFoldDB" id="A0A8H3FVX1"/>
<sequence>MAVRIALHPINLHDGSMVKVYVGPENNCFFVPREILCSQSIYCDRLLNRIPAGQLVDSVYLKEDEPAAFGLLTEWMLDETLALDIHEITVLTKINAPGGEDALEEGLHLLCALYCLCERIQVPKIEAEILKQIRGLVRHGSKFSLQPPTVRMVLKNAPETSMLHEYVLQGVTDDLLDERGHDYDHYSELLEGPRAVQGMVKALFKRMKRRGFDWSRQPGTS</sequence>
<dbReference type="Gene3D" id="3.30.710.10">
    <property type="entry name" value="Potassium Channel Kv1.1, Chain A"/>
    <property type="match status" value="1"/>
</dbReference>
<evidence type="ECO:0008006" key="3">
    <source>
        <dbReference type="Google" id="ProtNLM"/>
    </source>
</evidence>
<dbReference type="OrthoDB" id="6359816at2759"/>
<name>A0A8H3FVX1_9LECA</name>
<reference evidence="1" key="1">
    <citation type="submission" date="2021-03" db="EMBL/GenBank/DDBJ databases">
        <authorList>
            <person name="Tagirdzhanova G."/>
        </authorList>
    </citation>
    <scope>NUCLEOTIDE SEQUENCE</scope>
</reference>